<organism evidence="5 6">
    <name type="scientific">Campylobacter mucosalis CCUG 21559</name>
    <dbReference type="NCBI Taxonomy" id="1032067"/>
    <lineage>
        <taxon>Bacteria</taxon>
        <taxon>Pseudomonadati</taxon>
        <taxon>Campylobacterota</taxon>
        <taxon>Epsilonproteobacteria</taxon>
        <taxon>Campylobacterales</taxon>
        <taxon>Campylobacteraceae</taxon>
        <taxon>Campylobacter</taxon>
    </lineage>
</organism>
<name>A0A6G5QJJ4_9BACT</name>
<dbReference type="PANTHER" id="PTHR45138:SF9">
    <property type="entry name" value="DIGUANYLATE CYCLASE DGCM-RELATED"/>
    <property type="match status" value="1"/>
</dbReference>
<dbReference type="PROSITE" id="PS50887">
    <property type="entry name" value="GGDEF"/>
    <property type="match status" value="1"/>
</dbReference>
<dbReference type="RefSeq" id="WP_171994287.1">
    <property type="nucleotide sequence ID" value="NZ_CP012542.1"/>
</dbReference>
<dbReference type="Proteomes" id="UP000503264">
    <property type="component" value="Chromosome"/>
</dbReference>
<dbReference type="SMART" id="SM00267">
    <property type="entry name" value="GGDEF"/>
    <property type="match status" value="1"/>
</dbReference>
<dbReference type="InterPro" id="IPR050469">
    <property type="entry name" value="Diguanylate_Cyclase"/>
</dbReference>
<feature type="transmembrane region" description="Helical" evidence="3">
    <location>
        <begin position="77"/>
        <end position="104"/>
    </location>
</feature>
<dbReference type="PANTHER" id="PTHR45138">
    <property type="entry name" value="REGULATORY COMPONENTS OF SENSORY TRANSDUCTION SYSTEM"/>
    <property type="match status" value="1"/>
</dbReference>
<evidence type="ECO:0000256" key="1">
    <source>
        <dbReference type="ARBA" id="ARBA00012528"/>
    </source>
</evidence>
<evidence type="ECO:0000259" key="4">
    <source>
        <dbReference type="PROSITE" id="PS50887"/>
    </source>
</evidence>
<dbReference type="GO" id="GO:0052621">
    <property type="term" value="F:diguanylate cyclase activity"/>
    <property type="evidence" value="ECO:0007669"/>
    <property type="project" value="UniProtKB-EC"/>
</dbReference>
<sequence length="351" mass="40842">MFSVLDKTNYIEYKSADGIYRFLLDMVVVFNILSTSIFFILNHTLMFVSAILVIITLIVRVRYSYKYKNFSILWVHCNVIYISVSSTAILGFSSGFYLCLVLLVYSHYFCTFNNKIFSYAISLGELAILIAMKPNFQNSYGLPQWFSNMSFVICSLIVFFVIIRLGMFANFLTTSSYKELKDERDELERLSKHDYLTGLLNRRSIEHIIKYKPKIFKKPNSVLIMGDIDNFKFINDTYGHNWGDRVLQDIATTLKKIFRKDDFICRWGGEEFLIIIPEANIEFIHSLPKRLLKNISNNKLPSGASVTMTFGMVIFLNGFDDNFTQMIKKADELLYRGKKNGKDRVEMEIQK</sequence>
<evidence type="ECO:0000256" key="3">
    <source>
        <dbReference type="SAM" id="Phobius"/>
    </source>
</evidence>
<dbReference type="CDD" id="cd01949">
    <property type="entry name" value="GGDEF"/>
    <property type="match status" value="1"/>
</dbReference>
<dbReference type="Pfam" id="PF00990">
    <property type="entry name" value="GGDEF"/>
    <property type="match status" value="1"/>
</dbReference>
<feature type="transmembrane region" description="Helical" evidence="3">
    <location>
        <begin position="300"/>
        <end position="319"/>
    </location>
</feature>
<keyword evidence="6" id="KW-1185">Reference proteome</keyword>
<feature type="transmembrane region" description="Helical" evidence="3">
    <location>
        <begin position="116"/>
        <end position="133"/>
    </location>
</feature>
<dbReference type="InterPro" id="IPR000160">
    <property type="entry name" value="GGDEF_dom"/>
</dbReference>
<accession>A0A6G5QJJ4</accession>
<feature type="transmembrane region" description="Helical" evidence="3">
    <location>
        <begin position="145"/>
        <end position="167"/>
    </location>
</feature>
<dbReference type="AlphaFoldDB" id="A0A6G5QJJ4"/>
<dbReference type="Gene3D" id="3.30.70.270">
    <property type="match status" value="1"/>
</dbReference>
<dbReference type="EC" id="2.7.7.65" evidence="1"/>
<keyword evidence="3" id="KW-0812">Transmembrane</keyword>
<evidence type="ECO:0000313" key="6">
    <source>
        <dbReference type="Proteomes" id="UP000503264"/>
    </source>
</evidence>
<keyword evidence="3" id="KW-0472">Membrane</keyword>
<protein>
    <recommendedName>
        <fullName evidence="1">diguanylate cyclase</fullName>
        <ecNumber evidence="1">2.7.7.65</ecNumber>
    </recommendedName>
</protein>
<keyword evidence="3" id="KW-1133">Transmembrane helix</keyword>
<comment type="catalytic activity">
    <reaction evidence="2">
        <text>2 GTP = 3',3'-c-di-GMP + 2 diphosphate</text>
        <dbReference type="Rhea" id="RHEA:24898"/>
        <dbReference type="ChEBI" id="CHEBI:33019"/>
        <dbReference type="ChEBI" id="CHEBI:37565"/>
        <dbReference type="ChEBI" id="CHEBI:58805"/>
        <dbReference type="EC" id="2.7.7.65"/>
    </reaction>
</comment>
<dbReference type="FunFam" id="3.30.70.270:FF:000001">
    <property type="entry name" value="Diguanylate cyclase domain protein"/>
    <property type="match status" value="1"/>
</dbReference>
<dbReference type="SUPFAM" id="SSF55073">
    <property type="entry name" value="Nucleotide cyclase"/>
    <property type="match status" value="1"/>
</dbReference>
<evidence type="ECO:0000313" key="5">
    <source>
        <dbReference type="EMBL" id="QCD45646.1"/>
    </source>
</evidence>
<dbReference type="NCBIfam" id="TIGR00254">
    <property type="entry name" value="GGDEF"/>
    <property type="match status" value="1"/>
</dbReference>
<dbReference type="EMBL" id="CP012542">
    <property type="protein sequence ID" value="QCD45646.1"/>
    <property type="molecule type" value="Genomic_DNA"/>
</dbReference>
<feature type="domain" description="GGDEF" evidence="4">
    <location>
        <begin position="219"/>
        <end position="350"/>
    </location>
</feature>
<evidence type="ECO:0000256" key="2">
    <source>
        <dbReference type="ARBA" id="ARBA00034247"/>
    </source>
</evidence>
<dbReference type="InterPro" id="IPR029787">
    <property type="entry name" value="Nucleotide_cyclase"/>
</dbReference>
<dbReference type="InterPro" id="IPR043128">
    <property type="entry name" value="Rev_trsase/Diguanyl_cyclase"/>
</dbReference>
<proteinExistence type="predicted"/>
<reference evidence="5 6" key="1">
    <citation type="submission" date="2016-07" db="EMBL/GenBank/DDBJ databases">
        <title>Comparative genomics of the Campylobacter concisus group.</title>
        <authorList>
            <person name="Miller W.G."/>
            <person name="Yee E."/>
            <person name="Chapman M.H."/>
            <person name="Huynh S."/>
            <person name="Bono J.L."/>
            <person name="On S.L.W."/>
            <person name="StLeger J."/>
            <person name="Foster G."/>
            <person name="Parker C.T."/>
        </authorList>
    </citation>
    <scope>NUCLEOTIDE SEQUENCE [LARGE SCALE GENOMIC DNA]</scope>
    <source>
        <strain evidence="5 6">CCUG 21559</strain>
    </source>
</reference>
<gene>
    <name evidence="5" type="ORF">CMUC_1904</name>
</gene>
<feature type="transmembrane region" description="Helical" evidence="3">
    <location>
        <begin position="47"/>
        <end position="65"/>
    </location>
</feature>